<evidence type="ECO:0000313" key="3">
    <source>
        <dbReference type="EMBL" id="KAF7292679.1"/>
    </source>
</evidence>
<dbReference type="RefSeq" id="XP_037215107.1">
    <property type="nucleotide sequence ID" value="XM_037368181.1"/>
</dbReference>
<evidence type="ECO:0000256" key="1">
    <source>
        <dbReference type="SAM" id="MobiDB-lite"/>
    </source>
</evidence>
<keyword evidence="4" id="KW-1185">Reference proteome</keyword>
<dbReference type="OrthoDB" id="2564485at2759"/>
<sequence>MRLPRPTLSYPVTREFPASYALAAYIGSTIVLAFLVVINVALVGYETVSVFSSDFNITDHFWYDRLLPSFARSDGAPGSLCAARLIGLGDTVATNYSLFQYTVAAIDTPNAGDSGLAYTGWTLDDCDVTALYVNIVGQTLTSDFTAIVTCFATGDKNSSYTLRADWSQSALVGKYTSILGAKSASPTPGQAREYVLGAMVVTAGNDWAVWALNIFGLSNFTAPEVLSFAAEFPYCPASAIHVNSSCSSTNPPALNITRTTQITGSGSNGRVSTYTASRPIGGFNQPLLDLANDTFGFAHLASNTVQSLWAALRVDLGNPSPGNFLLDPSLVPRAVFRSFPIPQLPGAAFVLQNESFLYSTLVGDGYYAQSQGDSAFVNTPTLLPLPLPGPAVLDGVYLCQRRQLMKPGSVLVAVVAGTYTMFSTGWTVFLLLAETWFMRKKRDQGTADSEAAPIVAESLAEKLAPSRQSSRASPDPASAEHSIHVEDPPAKRASSLPADIPHNSRAMTDSKPVQSFLPPTHKSA</sequence>
<dbReference type="AlphaFoldDB" id="A0A8H6VSW2"/>
<keyword evidence="2" id="KW-1133">Transmembrane helix</keyword>
<gene>
    <name evidence="3" type="ORF">MIND_01166100</name>
</gene>
<name>A0A8H6VSW2_9AGAR</name>
<evidence type="ECO:0000256" key="2">
    <source>
        <dbReference type="SAM" id="Phobius"/>
    </source>
</evidence>
<feature type="transmembrane region" description="Helical" evidence="2">
    <location>
        <begin position="20"/>
        <end position="45"/>
    </location>
</feature>
<accession>A0A8H6VSW2</accession>
<feature type="region of interest" description="Disordered" evidence="1">
    <location>
        <begin position="460"/>
        <end position="524"/>
    </location>
</feature>
<dbReference type="GeneID" id="59350697"/>
<proteinExistence type="predicted"/>
<feature type="compositionally biased region" description="Basic and acidic residues" evidence="1">
    <location>
        <begin position="481"/>
        <end position="490"/>
    </location>
</feature>
<evidence type="ECO:0000313" key="4">
    <source>
        <dbReference type="Proteomes" id="UP000636479"/>
    </source>
</evidence>
<keyword evidence="2" id="KW-0472">Membrane</keyword>
<reference evidence="3" key="1">
    <citation type="submission" date="2020-05" db="EMBL/GenBank/DDBJ databases">
        <title>Mycena genomes resolve the evolution of fungal bioluminescence.</title>
        <authorList>
            <person name="Tsai I.J."/>
        </authorList>
    </citation>
    <scope>NUCLEOTIDE SEQUENCE</scope>
    <source>
        <strain evidence="3">171206Taipei</strain>
    </source>
</reference>
<dbReference type="Proteomes" id="UP000636479">
    <property type="component" value="Unassembled WGS sequence"/>
</dbReference>
<feature type="transmembrane region" description="Helical" evidence="2">
    <location>
        <begin position="410"/>
        <end position="432"/>
    </location>
</feature>
<evidence type="ECO:0008006" key="5">
    <source>
        <dbReference type="Google" id="ProtNLM"/>
    </source>
</evidence>
<comment type="caution">
    <text evidence="3">The sequence shown here is derived from an EMBL/GenBank/DDBJ whole genome shotgun (WGS) entry which is preliminary data.</text>
</comment>
<organism evidence="3 4">
    <name type="scientific">Mycena indigotica</name>
    <dbReference type="NCBI Taxonomy" id="2126181"/>
    <lineage>
        <taxon>Eukaryota</taxon>
        <taxon>Fungi</taxon>
        <taxon>Dikarya</taxon>
        <taxon>Basidiomycota</taxon>
        <taxon>Agaricomycotina</taxon>
        <taxon>Agaricomycetes</taxon>
        <taxon>Agaricomycetidae</taxon>
        <taxon>Agaricales</taxon>
        <taxon>Marasmiineae</taxon>
        <taxon>Mycenaceae</taxon>
        <taxon>Mycena</taxon>
    </lineage>
</organism>
<keyword evidence="2" id="KW-0812">Transmembrane</keyword>
<protein>
    <recommendedName>
        <fullName evidence="5">Transmembrane protein</fullName>
    </recommendedName>
</protein>
<dbReference type="EMBL" id="JACAZF010000011">
    <property type="protein sequence ID" value="KAF7292679.1"/>
    <property type="molecule type" value="Genomic_DNA"/>
</dbReference>